<protein>
    <submittedName>
        <fullName evidence="1">Lipoprotein</fullName>
    </submittedName>
</protein>
<dbReference type="RefSeq" id="WP_048365930.1">
    <property type="nucleotide sequence ID" value="NZ_JYLF01000010.1"/>
</dbReference>
<evidence type="ECO:0000313" key="2">
    <source>
        <dbReference type="Proteomes" id="UP000036325"/>
    </source>
</evidence>
<dbReference type="STRING" id="1608994.TU86_19295"/>
<comment type="caution">
    <text evidence="1">The sequence shown here is derived from an EMBL/GenBank/DDBJ whole genome shotgun (WGS) entry which is preliminary data.</text>
</comment>
<organism evidence="1 2">
    <name type="scientific">Pseudomonas weihenstephanensis</name>
    <dbReference type="NCBI Taxonomy" id="1608994"/>
    <lineage>
        <taxon>Bacteria</taxon>
        <taxon>Pseudomonadati</taxon>
        <taxon>Pseudomonadota</taxon>
        <taxon>Gammaproteobacteria</taxon>
        <taxon>Pseudomonadales</taxon>
        <taxon>Pseudomonadaceae</taxon>
        <taxon>Pseudomonas</taxon>
    </lineage>
</organism>
<keyword evidence="1" id="KW-0449">Lipoprotein</keyword>
<dbReference type="AlphaFoldDB" id="A0A0J6IIU2"/>
<dbReference type="PROSITE" id="PS51257">
    <property type="entry name" value="PROKAR_LIPOPROTEIN"/>
    <property type="match status" value="1"/>
</dbReference>
<sequence length="258" mass="28984">MKQVLKALLSGGCIVLTAGCATGKSESFTFTADFPPNFTYQAVAKYAPVKGETCTVKKPDAGYNQRWHLDHKERYKIDSEIPIYRTVEGCRLAIYRFELDIYGTYGKDRGDFGADSAMIIIREQLEEQYKGAFDAAGESAINGQCQWLFRTQGPKRRLSKGIDCKKLDDQGMVTKGRPVGAYTLDQLPGKTVKLKIKLADEERPGWGDTWVKVPNGWKRCMGKSFEDQDAYCFGNHKDFSSFKMPDGRNCTIYPGCTE</sequence>
<dbReference type="OrthoDB" id="7017115at2"/>
<accession>A0A0J6IIU2</accession>
<dbReference type="EMBL" id="JYLF01000010">
    <property type="protein sequence ID" value="KMN12087.1"/>
    <property type="molecule type" value="Genomic_DNA"/>
</dbReference>
<dbReference type="Proteomes" id="UP000036325">
    <property type="component" value="Unassembled WGS sequence"/>
</dbReference>
<proteinExistence type="predicted"/>
<evidence type="ECO:0000313" key="1">
    <source>
        <dbReference type="EMBL" id="KMN12087.1"/>
    </source>
</evidence>
<dbReference type="PATRIC" id="fig|1608994.3.peg.11"/>
<gene>
    <name evidence="1" type="ORF">TU86_19295</name>
</gene>
<name>A0A0J6IIU2_9PSED</name>
<reference evidence="1 2" key="1">
    <citation type="submission" date="2015-02" db="EMBL/GenBank/DDBJ databases">
        <title>Pseudomonas helleri sp. nov. and Pseudomonas weihenstephanensis sp. nov., isolated from raw cows milk.</title>
        <authorList>
            <person name="von Neubeck M."/>
            <person name="Huptas C."/>
            <person name="Wenning M."/>
            <person name="Scherer S."/>
        </authorList>
    </citation>
    <scope>NUCLEOTIDE SEQUENCE [LARGE SCALE GENOMIC DNA]</scope>
    <source>
        <strain evidence="1 2">DSM 29166</strain>
    </source>
</reference>